<sequence length="427" mass="45546" precursor="true">MKNGTKSFLSTLASVLFVAALATVWLSAMADRPQVPAASDGPQPILVPASVELHAVQVGDAGNLRATGRVTARYDASLRAQLQGQSRWIFFPDSAGTSPGVTSDSQWWESSDGSTAQDPSPDEFETSEDWTEVWSWTFEVEYPSPRDRRVYPFDRIDALRLQAIGGQLDVRFAEVPEIQATPPLGWRFGEPRFEPSIEGEAPASSNLLIPLQRVAWTPMLRELVPLVAVLALLFALILAGSGKGAQRPGAGAAIACGAALLLIVVVSHAVLRLQLGSAPIVYIESFHAIAYLAILAVVLGGVTGGKVLSELHVLYWPLISATALLAAMALLTGWQVPASSALIPLIVAGVLCLLALLFLGPGKRGQTAPGTDTPLGVLHHLTPTGGTRCGADSDYATRDPQQVTCRTCNKLLYEGTDDPRPLDTWME</sequence>
<keyword evidence="5" id="KW-1185">Reference proteome</keyword>
<protein>
    <submittedName>
        <fullName evidence="4">Uncharacterized protein</fullName>
    </submittedName>
</protein>
<keyword evidence="2" id="KW-0812">Transmembrane</keyword>
<feature type="transmembrane region" description="Helical" evidence="2">
    <location>
        <begin position="223"/>
        <end position="240"/>
    </location>
</feature>
<keyword evidence="3" id="KW-0732">Signal</keyword>
<name>A0A518BPQ0_9BACT</name>
<proteinExistence type="predicted"/>
<feature type="transmembrane region" description="Helical" evidence="2">
    <location>
        <begin position="280"/>
        <end position="302"/>
    </location>
</feature>
<feature type="compositionally biased region" description="Polar residues" evidence="1">
    <location>
        <begin position="100"/>
        <end position="118"/>
    </location>
</feature>
<evidence type="ECO:0000313" key="4">
    <source>
        <dbReference type="EMBL" id="QDU68945.1"/>
    </source>
</evidence>
<dbReference type="KEGG" id="pbap:Pla133_40600"/>
<feature type="region of interest" description="Disordered" evidence="1">
    <location>
        <begin position="100"/>
        <end position="125"/>
    </location>
</feature>
<reference evidence="4 5" key="1">
    <citation type="submission" date="2019-02" db="EMBL/GenBank/DDBJ databases">
        <title>Deep-cultivation of Planctomycetes and their phenomic and genomic characterization uncovers novel biology.</title>
        <authorList>
            <person name="Wiegand S."/>
            <person name="Jogler M."/>
            <person name="Boedeker C."/>
            <person name="Pinto D."/>
            <person name="Vollmers J."/>
            <person name="Rivas-Marin E."/>
            <person name="Kohn T."/>
            <person name="Peeters S.H."/>
            <person name="Heuer A."/>
            <person name="Rast P."/>
            <person name="Oberbeckmann S."/>
            <person name="Bunk B."/>
            <person name="Jeske O."/>
            <person name="Meyerdierks A."/>
            <person name="Storesund J.E."/>
            <person name="Kallscheuer N."/>
            <person name="Luecker S."/>
            <person name="Lage O.M."/>
            <person name="Pohl T."/>
            <person name="Merkel B.J."/>
            <person name="Hornburger P."/>
            <person name="Mueller R.-W."/>
            <person name="Bruemmer F."/>
            <person name="Labrenz M."/>
            <person name="Spormann A.M."/>
            <person name="Op den Camp H."/>
            <person name="Overmann J."/>
            <person name="Amann R."/>
            <person name="Jetten M.S.M."/>
            <person name="Mascher T."/>
            <person name="Medema M.H."/>
            <person name="Devos D.P."/>
            <person name="Kaster A.-K."/>
            <person name="Ovreas L."/>
            <person name="Rohde M."/>
            <person name="Galperin M.Y."/>
            <person name="Jogler C."/>
        </authorList>
    </citation>
    <scope>NUCLEOTIDE SEQUENCE [LARGE SCALE GENOMIC DNA]</scope>
    <source>
        <strain evidence="4 5">Pla133</strain>
    </source>
</reference>
<dbReference type="Proteomes" id="UP000316921">
    <property type="component" value="Chromosome"/>
</dbReference>
<dbReference type="AlphaFoldDB" id="A0A518BPQ0"/>
<feature type="chain" id="PRO_5021824595" evidence="3">
    <location>
        <begin position="31"/>
        <end position="427"/>
    </location>
</feature>
<evidence type="ECO:0000256" key="2">
    <source>
        <dbReference type="SAM" id="Phobius"/>
    </source>
</evidence>
<feature type="transmembrane region" description="Helical" evidence="2">
    <location>
        <begin position="314"/>
        <end position="335"/>
    </location>
</feature>
<feature type="signal peptide" evidence="3">
    <location>
        <begin position="1"/>
        <end position="30"/>
    </location>
</feature>
<dbReference type="EMBL" id="CP036287">
    <property type="protein sequence ID" value="QDU68945.1"/>
    <property type="molecule type" value="Genomic_DNA"/>
</dbReference>
<dbReference type="RefSeq" id="WP_145068394.1">
    <property type="nucleotide sequence ID" value="NZ_CP036287.1"/>
</dbReference>
<evidence type="ECO:0000256" key="1">
    <source>
        <dbReference type="SAM" id="MobiDB-lite"/>
    </source>
</evidence>
<gene>
    <name evidence="4" type="ORF">Pla133_40600</name>
</gene>
<accession>A0A518BPQ0</accession>
<feature type="transmembrane region" description="Helical" evidence="2">
    <location>
        <begin position="341"/>
        <end position="359"/>
    </location>
</feature>
<feature type="transmembrane region" description="Helical" evidence="2">
    <location>
        <begin position="252"/>
        <end position="274"/>
    </location>
</feature>
<evidence type="ECO:0000256" key="3">
    <source>
        <dbReference type="SAM" id="SignalP"/>
    </source>
</evidence>
<organism evidence="4 5">
    <name type="scientific">Engelhardtia mirabilis</name>
    <dbReference type="NCBI Taxonomy" id="2528011"/>
    <lineage>
        <taxon>Bacteria</taxon>
        <taxon>Pseudomonadati</taxon>
        <taxon>Planctomycetota</taxon>
        <taxon>Planctomycetia</taxon>
        <taxon>Planctomycetia incertae sedis</taxon>
        <taxon>Engelhardtia</taxon>
    </lineage>
</organism>
<keyword evidence="2" id="KW-0472">Membrane</keyword>
<keyword evidence="2" id="KW-1133">Transmembrane helix</keyword>
<evidence type="ECO:0000313" key="5">
    <source>
        <dbReference type="Proteomes" id="UP000316921"/>
    </source>
</evidence>